<dbReference type="InterPro" id="IPR008984">
    <property type="entry name" value="SMAD_FHA_dom_sf"/>
</dbReference>
<dbReference type="SUPFAM" id="SSF49879">
    <property type="entry name" value="SMAD/FHA domain"/>
    <property type="match status" value="1"/>
</dbReference>
<dbReference type="Gene3D" id="2.60.200.10">
    <property type="match status" value="1"/>
</dbReference>
<sequence length="58" mass="6451">FWCSISYFEMDVQVGEMFKVLSSCPVVTIDGYVDPSGGDRFCLGQLSNVHRTDASERA</sequence>
<organism evidence="4 5">
    <name type="scientific">Cirrhinus mrigala</name>
    <name type="common">Mrigala</name>
    <dbReference type="NCBI Taxonomy" id="683832"/>
    <lineage>
        <taxon>Eukaryota</taxon>
        <taxon>Metazoa</taxon>
        <taxon>Chordata</taxon>
        <taxon>Craniata</taxon>
        <taxon>Vertebrata</taxon>
        <taxon>Euteleostomi</taxon>
        <taxon>Actinopterygii</taxon>
        <taxon>Neopterygii</taxon>
        <taxon>Teleostei</taxon>
        <taxon>Ostariophysi</taxon>
        <taxon>Cypriniformes</taxon>
        <taxon>Cyprinidae</taxon>
        <taxon>Labeoninae</taxon>
        <taxon>Labeonini</taxon>
        <taxon>Cirrhinus</taxon>
    </lineage>
</organism>
<evidence type="ECO:0000256" key="2">
    <source>
        <dbReference type="ARBA" id="ARBA00023163"/>
    </source>
</evidence>
<keyword evidence="5" id="KW-1185">Reference proteome</keyword>
<feature type="domain" description="MH2" evidence="3">
    <location>
        <begin position="2"/>
        <end position="58"/>
    </location>
</feature>
<dbReference type="AlphaFoldDB" id="A0ABD0NUW4"/>
<dbReference type="PROSITE" id="PS51076">
    <property type="entry name" value="MH2"/>
    <property type="match status" value="1"/>
</dbReference>
<dbReference type="EMBL" id="JAMKFB020000019">
    <property type="protein sequence ID" value="KAL0165668.1"/>
    <property type="molecule type" value="Genomic_DNA"/>
</dbReference>
<dbReference type="InterPro" id="IPR017855">
    <property type="entry name" value="SMAD-like_dom_sf"/>
</dbReference>
<evidence type="ECO:0000313" key="4">
    <source>
        <dbReference type="EMBL" id="KAL0165668.1"/>
    </source>
</evidence>
<evidence type="ECO:0000259" key="3">
    <source>
        <dbReference type="PROSITE" id="PS51076"/>
    </source>
</evidence>
<evidence type="ECO:0000313" key="5">
    <source>
        <dbReference type="Proteomes" id="UP001529510"/>
    </source>
</evidence>
<keyword evidence="2" id="KW-0804">Transcription</keyword>
<dbReference type="PANTHER" id="PTHR13703">
    <property type="entry name" value="SMAD"/>
    <property type="match status" value="1"/>
</dbReference>
<feature type="non-terminal residue" evidence="4">
    <location>
        <position position="58"/>
    </location>
</feature>
<gene>
    <name evidence="4" type="ORF">M9458_037512</name>
</gene>
<dbReference type="PANTHER" id="PTHR13703:SF68">
    <property type="entry name" value="MOTHERS AGAINST DECAPENTAPLEGIC HOMOLOG"/>
    <property type="match status" value="1"/>
</dbReference>
<protein>
    <recommendedName>
        <fullName evidence="3">MH2 domain-containing protein</fullName>
    </recommendedName>
</protein>
<proteinExistence type="predicted"/>
<keyword evidence="1" id="KW-0805">Transcription regulation</keyword>
<reference evidence="4 5" key="1">
    <citation type="submission" date="2024-05" db="EMBL/GenBank/DDBJ databases">
        <title>Genome sequencing and assembly of Indian major carp, Cirrhinus mrigala (Hamilton, 1822).</title>
        <authorList>
            <person name="Mohindra V."/>
            <person name="Chowdhury L.M."/>
            <person name="Lal K."/>
            <person name="Jena J.K."/>
        </authorList>
    </citation>
    <scope>NUCLEOTIDE SEQUENCE [LARGE SCALE GENOMIC DNA]</scope>
    <source>
        <strain evidence="4">CM1030</strain>
        <tissue evidence="4">Blood</tissue>
    </source>
</reference>
<name>A0ABD0NUW4_CIRMR</name>
<dbReference type="InterPro" id="IPR013790">
    <property type="entry name" value="Dwarfin"/>
</dbReference>
<dbReference type="InterPro" id="IPR001132">
    <property type="entry name" value="SMAD_dom_Dwarfin-type"/>
</dbReference>
<dbReference type="Pfam" id="PF03166">
    <property type="entry name" value="MH2"/>
    <property type="match status" value="1"/>
</dbReference>
<feature type="non-terminal residue" evidence="4">
    <location>
        <position position="1"/>
    </location>
</feature>
<comment type="caution">
    <text evidence="4">The sequence shown here is derived from an EMBL/GenBank/DDBJ whole genome shotgun (WGS) entry which is preliminary data.</text>
</comment>
<evidence type="ECO:0000256" key="1">
    <source>
        <dbReference type="ARBA" id="ARBA00023015"/>
    </source>
</evidence>
<dbReference type="Proteomes" id="UP001529510">
    <property type="component" value="Unassembled WGS sequence"/>
</dbReference>
<accession>A0ABD0NUW4</accession>